<evidence type="ECO:0000256" key="1">
    <source>
        <dbReference type="ARBA" id="ARBA00022553"/>
    </source>
</evidence>
<dbReference type="Gene3D" id="3.40.50.2300">
    <property type="match status" value="1"/>
</dbReference>
<dbReference type="InterPro" id="IPR003594">
    <property type="entry name" value="HATPase_dom"/>
</dbReference>
<keyword evidence="1" id="KW-0597">Phosphoprotein</keyword>
<proteinExistence type="predicted"/>
<dbReference type="EMBL" id="UOGC01000089">
    <property type="protein sequence ID" value="VAX19418.1"/>
    <property type="molecule type" value="Genomic_DNA"/>
</dbReference>
<evidence type="ECO:0000259" key="3">
    <source>
        <dbReference type="PROSITE" id="PS50110"/>
    </source>
</evidence>
<accession>A0A3B1C6D7</accession>
<dbReference type="Pfam" id="PF00072">
    <property type="entry name" value="Response_reg"/>
    <property type="match status" value="1"/>
</dbReference>
<sequence>LEENSRERKNLGEVLKAGMRAKSLVRQILSFSRQEEQNRFCEKVHHIVSDSIEMLRATIPSTVKIVTDIDENSGSAMVDKTQIEQVVMNLCVNAGHAMQEKGGDLKISVKAVHVDEQTAAGNPKLHIGAYITISVIDTGTGMDEATIKKIFEPFFTTKEVGQGSGLGLSAVHGIVMSHDGAINVESHKGKGTTFTVYLPTVKPPKEEKEIPQTSGKAPTGDESILLVDDERPLAEMWSMALTDFGYNVEFFTNPKEALETFRNNPDKYDLVITDHTMPEMTGSALATEMLVIRPDIPMLLCSGYSNLITPELAKEIGFRQYIMKPVIGQELATAVRNTLDLTQLDERT</sequence>
<dbReference type="InterPro" id="IPR004358">
    <property type="entry name" value="Sig_transdc_His_kin-like_C"/>
</dbReference>
<name>A0A3B1C6D7_9ZZZZ</name>
<dbReference type="SMART" id="SM00387">
    <property type="entry name" value="HATPase_c"/>
    <property type="match status" value="1"/>
</dbReference>
<dbReference type="InterPro" id="IPR036890">
    <property type="entry name" value="HATPase_C_sf"/>
</dbReference>
<dbReference type="PROSITE" id="PS50109">
    <property type="entry name" value="HIS_KIN"/>
    <property type="match status" value="1"/>
</dbReference>
<dbReference type="InterPro" id="IPR005467">
    <property type="entry name" value="His_kinase_dom"/>
</dbReference>
<dbReference type="PRINTS" id="PR00344">
    <property type="entry name" value="BCTRLSENSOR"/>
</dbReference>
<dbReference type="PANTHER" id="PTHR43547:SF2">
    <property type="entry name" value="HYBRID SIGNAL TRANSDUCTION HISTIDINE KINASE C"/>
    <property type="match status" value="1"/>
</dbReference>
<protein>
    <recommendedName>
        <fullName evidence="5">Histidine kinase</fullName>
    </recommendedName>
</protein>
<feature type="domain" description="Histidine kinase" evidence="2">
    <location>
        <begin position="1"/>
        <end position="202"/>
    </location>
</feature>
<dbReference type="AlphaFoldDB" id="A0A3B1C6D7"/>
<dbReference type="PROSITE" id="PS50110">
    <property type="entry name" value="RESPONSE_REGULATORY"/>
    <property type="match status" value="1"/>
</dbReference>
<dbReference type="InterPro" id="IPR001789">
    <property type="entry name" value="Sig_transdc_resp-reg_receiver"/>
</dbReference>
<dbReference type="PANTHER" id="PTHR43547">
    <property type="entry name" value="TWO-COMPONENT HISTIDINE KINASE"/>
    <property type="match status" value="1"/>
</dbReference>
<dbReference type="CDD" id="cd00156">
    <property type="entry name" value="REC"/>
    <property type="match status" value="1"/>
</dbReference>
<dbReference type="SUPFAM" id="SSF55874">
    <property type="entry name" value="ATPase domain of HSP90 chaperone/DNA topoisomerase II/histidine kinase"/>
    <property type="match status" value="1"/>
</dbReference>
<dbReference type="SUPFAM" id="SSF52172">
    <property type="entry name" value="CheY-like"/>
    <property type="match status" value="1"/>
</dbReference>
<evidence type="ECO:0000259" key="2">
    <source>
        <dbReference type="PROSITE" id="PS50109"/>
    </source>
</evidence>
<dbReference type="Gene3D" id="3.30.565.10">
    <property type="entry name" value="Histidine kinase-like ATPase, C-terminal domain"/>
    <property type="match status" value="1"/>
</dbReference>
<dbReference type="Pfam" id="PF02518">
    <property type="entry name" value="HATPase_c"/>
    <property type="match status" value="1"/>
</dbReference>
<dbReference type="InterPro" id="IPR011006">
    <property type="entry name" value="CheY-like_superfamily"/>
</dbReference>
<dbReference type="GO" id="GO:0000155">
    <property type="term" value="F:phosphorelay sensor kinase activity"/>
    <property type="evidence" value="ECO:0007669"/>
    <property type="project" value="TreeGrafter"/>
</dbReference>
<reference evidence="4" key="1">
    <citation type="submission" date="2018-06" db="EMBL/GenBank/DDBJ databases">
        <authorList>
            <person name="Zhirakovskaya E."/>
        </authorList>
    </citation>
    <scope>NUCLEOTIDE SEQUENCE</scope>
</reference>
<feature type="domain" description="Response regulatory" evidence="3">
    <location>
        <begin position="223"/>
        <end position="339"/>
    </location>
</feature>
<organism evidence="4">
    <name type="scientific">hydrothermal vent metagenome</name>
    <dbReference type="NCBI Taxonomy" id="652676"/>
    <lineage>
        <taxon>unclassified sequences</taxon>
        <taxon>metagenomes</taxon>
        <taxon>ecological metagenomes</taxon>
    </lineage>
</organism>
<dbReference type="SMART" id="SM00448">
    <property type="entry name" value="REC"/>
    <property type="match status" value="1"/>
</dbReference>
<evidence type="ECO:0000313" key="4">
    <source>
        <dbReference type="EMBL" id="VAX19418.1"/>
    </source>
</evidence>
<feature type="non-terminal residue" evidence="4">
    <location>
        <position position="1"/>
    </location>
</feature>
<gene>
    <name evidence="4" type="ORF">MNBD_NITROSPINAE01-1804</name>
</gene>
<evidence type="ECO:0008006" key="5">
    <source>
        <dbReference type="Google" id="ProtNLM"/>
    </source>
</evidence>